<dbReference type="KEGG" id="vpo:Kpol_1004p49"/>
<proteinExistence type="inferred from homology"/>
<keyword evidence="7" id="KW-1185">Reference proteome</keyword>
<evidence type="ECO:0000256" key="1">
    <source>
        <dbReference type="ARBA" id="ARBA00010528"/>
    </source>
</evidence>
<keyword evidence="2" id="KW-0689">Ribosomal protein</keyword>
<dbReference type="EMBL" id="DS480400">
    <property type="protein sequence ID" value="EDO17674.1"/>
    <property type="molecule type" value="Genomic_DNA"/>
</dbReference>
<dbReference type="OrthoDB" id="275876at2759"/>
<dbReference type="InterPro" id="IPR023574">
    <property type="entry name" value="Ribosomal_uL4_dom_sf"/>
</dbReference>
<feature type="compositionally biased region" description="Basic residues" evidence="5">
    <location>
        <begin position="99"/>
        <end position="110"/>
    </location>
</feature>
<evidence type="ECO:0000313" key="7">
    <source>
        <dbReference type="Proteomes" id="UP000000267"/>
    </source>
</evidence>
<evidence type="ECO:0000256" key="3">
    <source>
        <dbReference type="ARBA" id="ARBA00023274"/>
    </source>
</evidence>
<dbReference type="GeneID" id="5545914"/>
<dbReference type="eggNOG" id="KOG1624">
    <property type="taxonomic scope" value="Eukaryota"/>
</dbReference>
<comment type="similarity">
    <text evidence="1">Belongs to the universal ribosomal protein uL4 family.</text>
</comment>
<organism evidence="7">
    <name type="scientific">Vanderwaltozyma polyspora (strain ATCC 22028 / DSM 70294 / BCRC 21397 / CBS 2163 / NBRC 10782 / NRRL Y-8283 / UCD 57-17)</name>
    <name type="common">Kluyveromyces polysporus</name>
    <dbReference type="NCBI Taxonomy" id="436907"/>
    <lineage>
        <taxon>Eukaryota</taxon>
        <taxon>Fungi</taxon>
        <taxon>Dikarya</taxon>
        <taxon>Ascomycota</taxon>
        <taxon>Saccharomycotina</taxon>
        <taxon>Saccharomycetes</taxon>
        <taxon>Saccharomycetales</taxon>
        <taxon>Saccharomycetaceae</taxon>
        <taxon>Vanderwaltozyma</taxon>
    </lineage>
</organism>
<evidence type="ECO:0000256" key="5">
    <source>
        <dbReference type="SAM" id="MobiDB-lite"/>
    </source>
</evidence>
<feature type="region of interest" description="Disordered" evidence="5">
    <location>
        <begin position="84"/>
        <end position="133"/>
    </location>
</feature>
<dbReference type="Proteomes" id="UP000000267">
    <property type="component" value="Unassembled WGS sequence"/>
</dbReference>
<dbReference type="STRING" id="436907.A7TJA5"/>
<dbReference type="Pfam" id="PF00573">
    <property type="entry name" value="Ribosomal_L4"/>
    <property type="match status" value="1"/>
</dbReference>
<dbReference type="AlphaFoldDB" id="A7TJA5"/>
<name>A7TJA5_VANPO</name>
<evidence type="ECO:0000256" key="4">
    <source>
        <dbReference type="ARBA" id="ARBA00040565"/>
    </source>
</evidence>
<dbReference type="PhylomeDB" id="A7TJA5"/>
<sequence length="280" mass="31343">MFRLGHNRLVNSGLRFQSTLGTVSAEKFLPNAVIQESKFVLATVRSFPSLEPVSFVPVSSTHLNAPIRRDILWQAVVYENDRRRVGASNPPGRSENGYSRRKLHKQKGTGRARVGDANSPTRHNGGQALARTAPNNYVTDLPAKLYSKAFINALSHQYQSGNLIVIGNKDYRSSTLEEVLEDSSCPTDLNQIELLPSTETGEGADLVFDKFLNEHNLGKKRLLFITSFPKFDFMENTQKHSEKVDVIPKELIEVNDILKAQKIFIDLEALSYLCVMHGTD</sequence>
<dbReference type="FunCoup" id="A7TJA5">
    <property type="interactions" value="385"/>
</dbReference>
<reference evidence="6 7" key="1">
    <citation type="journal article" date="2007" name="Proc. Natl. Acad. Sci. U.S.A.">
        <title>Independent sorting-out of thousands of duplicated gene pairs in two yeast species descended from a whole-genome duplication.</title>
        <authorList>
            <person name="Scannell D.R."/>
            <person name="Frank A.C."/>
            <person name="Conant G.C."/>
            <person name="Byrne K.P."/>
            <person name="Woolfit M."/>
            <person name="Wolfe K.H."/>
        </authorList>
    </citation>
    <scope>NUCLEOTIDE SEQUENCE [LARGE SCALE GENOMIC DNA]</scope>
    <source>
        <strain evidence="7">ATCC 22028 / DSM 70294 / BCRC 21397 / CBS 2163 / NBRC 10782 / NRRL Y-8283 / UCD 57-17</strain>
    </source>
</reference>
<gene>
    <name evidence="6" type="ORF">Kpol_1004p49</name>
</gene>
<dbReference type="RefSeq" id="XP_001645532.1">
    <property type="nucleotide sequence ID" value="XM_001645482.1"/>
</dbReference>
<keyword evidence="3" id="KW-0687">Ribonucleoprotein</keyword>
<dbReference type="GO" id="GO:0005762">
    <property type="term" value="C:mitochondrial large ribosomal subunit"/>
    <property type="evidence" value="ECO:0007669"/>
    <property type="project" value="EnsemblFungi"/>
</dbReference>
<dbReference type="Gene3D" id="3.40.1370.10">
    <property type="match status" value="1"/>
</dbReference>
<dbReference type="HOGENOM" id="CLU_041575_4_2_1"/>
<dbReference type="PANTHER" id="PTHR10746:SF6">
    <property type="entry name" value="LARGE RIBOSOMAL SUBUNIT PROTEIN UL4M"/>
    <property type="match status" value="1"/>
</dbReference>
<dbReference type="SUPFAM" id="SSF52166">
    <property type="entry name" value="Ribosomal protein L4"/>
    <property type="match status" value="1"/>
</dbReference>
<evidence type="ECO:0000256" key="2">
    <source>
        <dbReference type="ARBA" id="ARBA00022980"/>
    </source>
</evidence>
<evidence type="ECO:0000313" key="6">
    <source>
        <dbReference type="EMBL" id="EDO17674.1"/>
    </source>
</evidence>
<dbReference type="PANTHER" id="PTHR10746">
    <property type="entry name" value="50S RIBOSOMAL PROTEIN L4"/>
    <property type="match status" value="1"/>
</dbReference>
<accession>A7TJA5</accession>
<dbReference type="InParanoid" id="A7TJA5"/>
<dbReference type="GO" id="GO:0003735">
    <property type="term" value="F:structural constituent of ribosome"/>
    <property type="evidence" value="ECO:0007669"/>
    <property type="project" value="EnsemblFungi"/>
</dbReference>
<protein>
    <recommendedName>
        <fullName evidence="4">Large ribosomal subunit protein uL4m</fullName>
    </recommendedName>
</protein>
<dbReference type="InterPro" id="IPR002136">
    <property type="entry name" value="Ribosomal_uL4"/>
</dbReference>
<dbReference type="GO" id="GO:0006412">
    <property type="term" value="P:translation"/>
    <property type="evidence" value="ECO:0007669"/>
    <property type="project" value="InterPro"/>
</dbReference>
<dbReference type="InterPro" id="IPR013005">
    <property type="entry name" value="Ribosomal_uL4-like"/>
</dbReference>
<dbReference type="OMA" id="KTFGPHP"/>